<evidence type="ECO:0000313" key="5">
    <source>
        <dbReference type="Proteomes" id="UP000198534"/>
    </source>
</evidence>
<dbReference type="InterPro" id="IPR003439">
    <property type="entry name" value="ABC_transporter-like_ATP-bd"/>
</dbReference>
<keyword evidence="5" id="KW-1185">Reference proteome</keyword>
<name>A0A1H2S6N5_9BACL</name>
<dbReference type="Gene3D" id="3.40.50.300">
    <property type="entry name" value="P-loop containing nucleotide triphosphate hydrolases"/>
    <property type="match status" value="1"/>
</dbReference>
<dbReference type="Pfam" id="PF00005">
    <property type="entry name" value="ABC_tran"/>
    <property type="match status" value="1"/>
</dbReference>
<protein>
    <submittedName>
        <fullName evidence="4">ABC-2 type transport system ATP-binding protein</fullName>
    </submittedName>
</protein>
<dbReference type="GO" id="GO:0005524">
    <property type="term" value="F:ATP binding"/>
    <property type="evidence" value="ECO:0007669"/>
    <property type="project" value="UniProtKB-KW"/>
</dbReference>
<organism evidence="4 5">
    <name type="scientific">Marininema mesophilum</name>
    <dbReference type="NCBI Taxonomy" id="1048340"/>
    <lineage>
        <taxon>Bacteria</taxon>
        <taxon>Bacillati</taxon>
        <taxon>Bacillota</taxon>
        <taxon>Bacilli</taxon>
        <taxon>Bacillales</taxon>
        <taxon>Thermoactinomycetaceae</taxon>
        <taxon>Marininema</taxon>
    </lineage>
</organism>
<dbReference type="PANTHER" id="PTHR43158">
    <property type="entry name" value="SKFA PEPTIDE EXPORT ATP-BINDING PROTEIN SKFE"/>
    <property type="match status" value="1"/>
</dbReference>
<sequence length="236" mass="26290">MDVVVRCQDVKKTFGTRTALQDITVKIPSHQVVGILGPNGSGKSSLFRLILGLNQPDSGEISVLGRKPGWNNNHQIAYLPDRARWYGDHTVEGAFQWGMDLLPGFDASKANELADWMEIDKKMRVDGMSKGQEARLMLIMCLARNVPLIVLDEPFTGIDTPSRERIIDALIDRVTEREQTILISTHEIYEAEGLFDSVFFMNEGRVELSGPAEELRAKHGSMVELVGKMSHGGRGR</sequence>
<evidence type="ECO:0000313" key="4">
    <source>
        <dbReference type="EMBL" id="SDW27218.1"/>
    </source>
</evidence>
<feature type="domain" description="ABC transporter" evidence="3">
    <location>
        <begin position="5"/>
        <end position="228"/>
    </location>
</feature>
<dbReference type="PANTHER" id="PTHR43158:SF1">
    <property type="entry name" value="ABC TRANSPORTER, ATP-BINDING PROTEIN"/>
    <property type="match status" value="1"/>
</dbReference>
<dbReference type="SMART" id="SM00382">
    <property type="entry name" value="AAA"/>
    <property type="match status" value="1"/>
</dbReference>
<reference evidence="4 5" key="1">
    <citation type="submission" date="2016-10" db="EMBL/GenBank/DDBJ databases">
        <authorList>
            <person name="de Groot N.N."/>
        </authorList>
    </citation>
    <scope>NUCLEOTIDE SEQUENCE [LARGE SCALE GENOMIC DNA]</scope>
    <source>
        <strain evidence="4 5">DSM 45610</strain>
    </source>
</reference>
<evidence type="ECO:0000256" key="2">
    <source>
        <dbReference type="ARBA" id="ARBA00022840"/>
    </source>
</evidence>
<dbReference type="InterPro" id="IPR003593">
    <property type="entry name" value="AAA+_ATPase"/>
</dbReference>
<evidence type="ECO:0000259" key="3">
    <source>
        <dbReference type="PROSITE" id="PS50893"/>
    </source>
</evidence>
<dbReference type="PROSITE" id="PS50893">
    <property type="entry name" value="ABC_TRANSPORTER_2"/>
    <property type="match status" value="1"/>
</dbReference>
<dbReference type="GO" id="GO:0016887">
    <property type="term" value="F:ATP hydrolysis activity"/>
    <property type="evidence" value="ECO:0007669"/>
    <property type="project" value="InterPro"/>
</dbReference>
<dbReference type="AlphaFoldDB" id="A0A1H2S6N5"/>
<dbReference type="SUPFAM" id="SSF52540">
    <property type="entry name" value="P-loop containing nucleoside triphosphate hydrolases"/>
    <property type="match status" value="1"/>
</dbReference>
<dbReference type="EMBL" id="FNNQ01000002">
    <property type="protein sequence ID" value="SDW27218.1"/>
    <property type="molecule type" value="Genomic_DNA"/>
</dbReference>
<gene>
    <name evidence="4" type="ORF">SAMN05444487_102117</name>
</gene>
<proteinExistence type="predicted"/>
<dbReference type="Proteomes" id="UP000198534">
    <property type="component" value="Unassembled WGS sequence"/>
</dbReference>
<dbReference type="InterPro" id="IPR027417">
    <property type="entry name" value="P-loop_NTPase"/>
</dbReference>
<keyword evidence="2 4" id="KW-0067">ATP-binding</keyword>
<dbReference type="STRING" id="1048340.SAMN05444487_102117"/>
<accession>A0A1H2S6N5</accession>
<evidence type="ECO:0000256" key="1">
    <source>
        <dbReference type="ARBA" id="ARBA00022741"/>
    </source>
</evidence>
<keyword evidence="1" id="KW-0547">Nucleotide-binding</keyword>
<dbReference type="CDD" id="cd03230">
    <property type="entry name" value="ABC_DR_subfamily_A"/>
    <property type="match status" value="1"/>
</dbReference>